<name>A0AAD0L518_PSEPU</name>
<organism evidence="2 3">
    <name type="scientific">Pseudomonas putida</name>
    <name type="common">Arthrobacter siderocapsulatus</name>
    <dbReference type="NCBI Taxonomy" id="303"/>
    <lineage>
        <taxon>Bacteria</taxon>
        <taxon>Pseudomonadati</taxon>
        <taxon>Pseudomonadota</taxon>
        <taxon>Gammaproteobacteria</taxon>
        <taxon>Pseudomonadales</taxon>
        <taxon>Pseudomonadaceae</taxon>
        <taxon>Pseudomonas</taxon>
    </lineage>
</organism>
<evidence type="ECO:0000256" key="1">
    <source>
        <dbReference type="SAM" id="Phobius"/>
    </source>
</evidence>
<keyword evidence="1" id="KW-1133">Transmembrane helix</keyword>
<proteinExistence type="predicted"/>
<dbReference type="Proteomes" id="UP000251617">
    <property type="component" value="Chromosome"/>
</dbReference>
<feature type="transmembrane region" description="Helical" evidence="1">
    <location>
        <begin position="51"/>
        <end position="73"/>
    </location>
</feature>
<dbReference type="AlphaFoldDB" id="A0AAD0L518"/>
<keyword evidence="1" id="KW-0812">Transmembrane</keyword>
<dbReference type="EMBL" id="CP030750">
    <property type="protein sequence ID" value="AXA24043.1"/>
    <property type="molecule type" value="Genomic_DNA"/>
</dbReference>
<accession>A0AAD0L518</accession>
<feature type="transmembrane region" description="Helical" evidence="1">
    <location>
        <begin position="12"/>
        <end position="39"/>
    </location>
</feature>
<protein>
    <submittedName>
        <fullName evidence="2">Uncharacterized protein</fullName>
    </submittedName>
</protein>
<evidence type="ECO:0000313" key="3">
    <source>
        <dbReference type="Proteomes" id="UP000251617"/>
    </source>
</evidence>
<keyword evidence="1" id="KW-0472">Membrane</keyword>
<reference evidence="2 3" key="1">
    <citation type="submission" date="2018-06" db="EMBL/GenBank/DDBJ databases">
        <title>The genome of Pseudomonas putida NX-1, a lignin degrader.</title>
        <authorList>
            <person name="Xu Z."/>
        </authorList>
    </citation>
    <scope>NUCLEOTIDE SEQUENCE [LARGE SCALE GENOMIC DNA]</scope>
    <source>
        <strain evidence="2 3">NX-1</strain>
    </source>
</reference>
<sequence length="91" mass="10526">MIRPKSSFQAFLLLFFYCFLGFMLVSVMGVVLGAAINFFKIGSWMLEWSEIFRLVPGALIYTVFATVGIWGLARLKDHKERKASRDKEEKR</sequence>
<evidence type="ECO:0000313" key="2">
    <source>
        <dbReference type="EMBL" id="AXA24043.1"/>
    </source>
</evidence>
<dbReference type="RefSeq" id="WP_063543754.1">
    <property type="nucleotide sequence ID" value="NZ_CP011789.1"/>
</dbReference>
<gene>
    <name evidence="2" type="ORF">C1S65_07890</name>
</gene>